<keyword evidence="6 13" id="KW-1133">Transmembrane helix</keyword>
<keyword evidence="11" id="KW-1071">Ligand-gated ion channel</keyword>
<evidence type="ECO:0000256" key="11">
    <source>
        <dbReference type="ARBA" id="ARBA00023286"/>
    </source>
</evidence>
<dbReference type="PANTHER" id="PTHR42643:SF24">
    <property type="entry name" value="IONOTROPIC RECEPTOR 60A"/>
    <property type="match status" value="1"/>
</dbReference>
<keyword evidence="14" id="KW-0732">Signal</keyword>
<proteinExistence type="inferred from homology"/>
<dbReference type="SUPFAM" id="SSF53850">
    <property type="entry name" value="Periplasmic binding protein-like II"/>
    <property type="match status" value="1"/>
</dbReference>
<evidence type="ECO:0000256" key="2">
    <source>
        <dbReference type="ARBA" id="ARBA00008685"/>
    </source>
</evidence>
<dbReference type="OrthoDB" id="6375714at2759"/>
<evidence type="ECO:0000313" key="16">
    <source>
        <dbReference type="EMBL" id="KAF0293964.1"/>
    </source>
</evidence>
<dbReference type="Pfam" id="PF00060">
    <property type="entry name" value="Lig_chan"/>
    <property type="match status" value="1"/>
</dbReference>
<keyword evidence="8 13" id="KW-0472">Membrane</keyword>
<dbReference type="EMBL" id="VIIS01001714">
    <property type="protein sequence ID" value="KAF0293964.1"/>
    <property type="molecule type" value="Genomic_DNA"/>
</dbReference>
<keyword evidence="17" id="KW-1185">Reference proteome</keyword>
<accession>A0A6A4VQX5</accession>
<dbReference type="GO" id="GO:0005886">
    <property type="term" value="C:plasma membrane"/>
    <property type="evidence" value="ECO:0007669"/>
    <property type="project" value="UniProtKB-SubCell"/>
</dbReference>
<dbReference type="InterPro" id="IPR052192">
    <property type="entry name" value="Insect_Ionotropic_Sensory_Rcpt"/>
</dbReference>
<dbReference type="Gene3D" id="1.10.287.70">
    <property type="match status" value="1"/>
</dbReference>
<dbReference type="GO" id="GO:0050906">
    <property type="term" value="P:detection of stimulus involved in sensory perception"/>
    <property type="evidence" value="ECO:0007669"/>
    <property type="project" value="UniProtKB-ARBA"/>
</dbReference>
<evidence type="ECO:0000256" key="3">
    <source>
        <dbReference type="ARBA" id="ARBA00022448"/>
    </source>
</evidence>
<comment type="subcellular location">
    <subcellularLocation>
        <location evidence="1">Cell membrane</location>
        <topology evidence="1">Multi-pass membrane protein</topology>
    </subcellularLocation>
</comment>
<evidence type="ECO:0000256" key="12">
    <source>
        <dbReference type="ARBA" id="ARBA00023303"/>
    </source>
</evidence>
<evidence type="ECO:0000256" key="4">
    <source>
        <dbReference type="ARBA" id="ARBA00022475"/>
    </source>
</evidence>
<name>A0A6A4VQX5_AMPAM</name>
<feature type="domain" description="Ionotropic glutamate receptor L-glutamate and glycine-binding" evidence="15">
    <location>
        <begin position="231"/>
        <end position="288"/>
    </location>
</feature>
<dbReference type="InterPro" id="IPR001320">
    <property type="entry name" value="Iontro_rcpt_C"/>
</dbReference>
<evidence type="ECO:0000256" key="13">
    <source>
        <dbReference type="SAM" id="Phobius"/>
    </source>
</evidence>
<reference evidence="16 17" key="1">
    <citation type="submission" date="2019-07" db="EMBL/GenBank/DDBJ databases">
        <title>Draft genome assembly of a fouling barnacle, Amphibalanus amphitrite (Darwin, 1854): The first reference genome for Thecostraca.</title>
        <authorList>
            <person name="Kim W."/>
        </authorList>
    </citation>
    <scope>NUCLEOTIDE SEQUENCE [LARGE SCALE GENOMIC DNA]</scope>
    <source>
        <strain evidence="16">SNU_AA5</strain>
        <tissue evidence="16">Soma without cirri and trophi</tissue>
    </source>
</reference>
<organism evidence="16 17">
    <name type="scientific">Amphibalanus amphitrite</name>
    <name type="common">Striped barnacle</name>
    <name type="synonym">Balanus amphitrite</name>
    <dbReference type="NCBI Taxonomy" id="1232801"/>
    <lineage>
        <taxon>Eukaryota</taxon>
        <taxon>Metazoa</taxon>
        <taxon>Ecdysozoa</taxon>
        <taxon>Arthropoda</taxon>
        <taxon>Crustacea</taxon>
        <taxon>Multicrustacea</taxon>
        <taxon>Cirripedia</taxon>
        <taxon>Thoracica</taxon>
        <taxon>Thoracicalcarea</taxon>
        <taxon>Balanomorpha</taxon>
        <taxon>Balanoidea</taxon>
        <taxon>Balanidae</taxon>
        <taxon>Amphibalaninae</taxon>
        <taxon>Amphibalanus</taxon>
    </lineage>
</organism>
<protein>
    <submittedName>
        <fullName evidence="16">Glutamate receptor ionotropic, kainate 1</fullName>
    </submittedName>
</protein>
<feature type="signal peptide" evidence="14">
    <location>
        <begin position="1"/>
        <end position="25"/>
    </location>
</feature>
<evidence type="ECO:0000313" key="17">
    <source>
        <dbReference type="Proteomes" id="UP000440578"/>
    </source>
</evidence>
<comment type="similarity">
    <text evidence="2">Belongs to the glutamate-gated ion channel (TC 1.A.10.1) family.</text>
</comment>
<evidence type="ECO:0000256" key="7">
    <source>
        <dbReference type="ARBA" id="ARBA00023065"/>
    </source>
</evidence>
<feature type="transmembrane region" description="Helical" evidence="13">
    <location>
        <begin position="402"/>
        <end position="421"/>
    </location>
</feature>
<dbReference type="SMART" id="SM00918">
    <property type="entry name" value="Lig_chan-Glu_bd"/>
    <property type="match status" value="1"/>
</dbReference>
<evidence type="ECO:0000259" key="15">
    <source>
        <dbReference type="SMART" id="SM00918"/>
    </source>
</evidence>
<dbReference type="Pfam" id="PF10613">
    <property type="entry name" value="Lig_chan-Glu_bd"/>
    <property type="match status" value="1"/>
</dbReference>
<dbReference type="GO" id="GO:0015276">
    <property type="term" value="F:ligand-gated monoatomic ion channel activity"/>
    <property type="evidence" value="ECO:0007669"/>
    <property type="project" value="InterPro"/>
</dbReference>
<comment type="caution">
    <text evidence="16">The sequence shown here is derived from an EMBL/GenBank/DDBJ whole genome shotgun (WGS) entry which is preliminary data.</text>
</comment>
<keyword evidence="4" id="KW-1003">Cell membrane</keyword>
<keyword evidence="10" id="KW-0325">Glycoprotein</keyword>
<keyword evidence="3" id="KW-0813">Transport</keyword>
<feature type="transmembrane region" description="Helical" evidence="13">
    <location>
        <begin position="344"/>
        <end position="365"/>
    </location>
</feature>
<dbReference type="AlphaFoldDB" id="A0A6A4VQX5"/>
<gene>
    <name evidence="16" type="primary">GRIK1_0</name>
    <name evidence="16" type="ORF">FJT64_008353</name>
</gene>
<evidence type="ECO:0000256" key="14">
    <source>
        <dbReference type="SAM" id="SignalP"/>
    </source>
</evidence>
<feature type="chain" id="PRO_5025668981" evidence="14">
    <location>
        <begin position="26"/>
        <end position="635"/>
    </location>
</feature>
<keyword evidence="12" id="KW-0407">Ion channel</keyword>
<evidence type="ECO:0000256" key="1">
    <source>
        <dbReference type="ARBA" id="ARBA00004651"/>
    </source>
</evidence>
<evidence type="ECO:0000256" key="8">
    <source>
        <dbReference type="ARBA" id="ARBA00023136"/>
    </source>
</evidence>
<evidence type="ECO:0000256" key="6">
    <source>
        <dbReference type="ARBA" id="ARBA00022989"/>
    </source>
</evidence>
<dbReference type="InterPro" id="IPR019594">
    <property type="entry name" value="Glu/Gly-bd"/>
</dbReference>
<keyword evidence="7" id="KW-0406">Ion transport</keyword>
<keyword evidence="9 16" id="KW-0675">Receptor</keyword>
<keyword evidence="5 13" id="KW-0812">Transmembrane</keyword>
<evidence type="ECO:0000256" key="10">
    <source>
        <dbReference type="ARBA" id="ARBA00023180"/>
    </source>
</evidence>
<sequence length="635" mass="69564">MAPAAVRFWLALWTIFLATGGGALAASVSDSSTASAINRMTRYRDAVIVLDCSEGVISGSSGDDAGGSGLEVVHIQARSVRTICLNSPASRLLLRHPEVRGSTCVFWLPETAWSTPQLTQPQRLLSRRGVHCDRLAVIESEKNVTASHSLRLLDVRRADSVTAVMVGEGGGVTRVFVHHVDCVTETAQPTELLRSEVADPTSDLFFENVISLHGHHLRVVTTAAAGTLFVKFTGVRDEVEGVELSMLDAMSAALGFTFSLQHPRTTDGLFGTKLANGSWTGVVRAILDGRADLAIGDISTTLLRSTVVDYTYAFHMEPNCMALERPRRLPRWLVIAQPFDKLTWLLLLLSVVAAASALAAAPGLLPRRWSRRRRLQHALWFTANTLTSQSLFLPAKRPVHRAVLALWWLLCLVVSICYRTVLTSTLTVPHHEKPIDTLRALAESTLSVKVADGTAVQLFFRSYAGSDSYLARIVPRLGQFPIELLSNPDAPLSTDTVYVNELTVLRKFLMDRQDRHFYISRARFFQTGLAWPIRKGACYRPLLNRATHRLLQSGVVHHWMPRLVEEPSVRATQSLTVVDLSAAFLVLCSGLMAAALTLAVERCLGPRRGDGEAGGEPGKAATGRWVVPGSVRRPI</sequence>
<dbReference type="Gene3D" id="3.40.190.10">
    <property type="entry name" value="Periplasmic binding protein-like II"/>
    <property type="match status" value="1"/>
</dbReference>
<dbReference type="PANTHER" id="PTHR42643">
    <property type="entry name" value="IONOTROPIC RECEPTOR 20A-RELATED"/>
    <property type="match status" value="1"/>
</dbReference>
<evidence type="ECO:0000256" key="5">
    <source>
        <dbReference type="ARBA" id="ARBA00022692"/>
    </source>
</evidence>
<evidence type="ECO:0000256" key="9">
    <source>
        <dbReference type="ARBA" id="ARBA00023170"/>
    </source>
</evidence>
<dbReference type="Proteomes" id="UP000440578">
    <property type="component" value="Unassembled WGS sequence"/>
</dbReference>